<dbReference type="NCBIfam" id="TIGR01382">
    <property type="entry name" value="PfpI"/>
    <property type="match status" value="1"/>
</dbReference>
<sequence length="180" mass="18994">MSYSLSGKTVAVLATDGFEQSELTEPKRLLESWGAKVEVVAPGDCATIRAWNHTDWGDSVAVDRQLGQATGDGYDALVLPGGVLNPDTLRIDAQAIAFIGAFAQAQKPVAAICHGPWLLLESGLVRGRNVTSWPSVKTDLINAGARWQDAEVVVDGQLITSRKPDDIPAFAAAVAKALSA</sequence>
<keyword evidence="3" id="KW-0808">Transferase</keyword>
<evidence type="ECO:0000313" key="3">
    <source>
        <dbReference type="EMBL" id="RFF37243.1"/>
    </source>
</evidence>
<dbReference type="AlphaFoldDB" id="A0A3E1KGB3"/>
<dbReference type="PROSITE" id="PS51276">
    <property type="entry name" value="PEPTIDASE_C56_PFPI"/>
    <property type="match status" value="1"/>
</dbReference>
<dbReference type="Pfam" id="PF01965">
    <property type="entry name" value="DJ-1_PfpI"/>
    <property type="match status" value="1"/>
</dbReference>
<dbReference type="OrthoDB" id="9792284at2"/>
<feature type="domain" description="DJ-1/PfpI" evidence="2">
    <location>
        <begin position="8"/>
        <end position="176"/>
    </location>
</feature>
<dbReference type="GO" id="GO:0016740">
    <property type="term" value="F:transferase activity"/>
    <property type="evidence" value="ECO:0007669"/>
    <property type="project" value="UniProtKB-KW"/>
</dbReference>
<comment type="caution">
    <text evidence="3">The sequence shown here is derived from an EMBL/GenBank/DDBJ whole genome shotgun (WGS) entry which is preliminary data.</text>
</comment>
<comment type="similarity">
    <text evidence="1">Belongs to the peptidase C56 family.</text>
</comment>
<dbReference type="InterPro" id="IPR006286">
    <property type="entry name" value="C56_PfpI-like"/>
</dbReference>
<dbReference type="GeneID" id="97212353"/>
<dbReference type="PANTHER" id="PTHR42733:SF12">
    <property type="entry name" value="PROTEINASE"/>
    <property type="match status" value="1"/>
</dbReference>
<dbReference type="InterPro" id="IPR002818">
    <property type="entry name" value="DJ-1/PfpI"/>
</dbReference>
<evidence type="ECO:0000256" key="1">
    <source>
        <dbReference type="ARBA" id="ARBA00008542"/>
    </source>
</evidence>
<dbReference type="RefSeq" id="WP_116906618.1">
    <property type="nucleotide sequence ID" value="NZ_CP142084.2"/>
</dbReference>
<dbReference type="Proteomes" id="UP000259570">
    <property type="component" value="Unassembled WGS sequence"/>
</dbReference>
<dbReference type="InterPro" id="IPR029062">
    <property type="entry name" value="Class_I_gatase-like"/>
</dbReference>
<keyword evidence="3" id="KW-0315">Glutamine amidotransferase</keyword>
<reference evidence="3 4" key="1">
    <citation type="submission" date="2018-08" db="EMBL/GenBank/DDBJ databases">
        <title>Genome sequencing of X. nasturtii WHRI 8984.</title>
        <authorList>
            <person name="Studholme D.J."/>
            <person name="Mchugh J."/>
            <person name="Vicente J."/>
        </authorList>
    </citation>
    <scope>NUCLEOTIDE SEQUENCE [LARGE SCALE GENOMIC DNA]</scope>
    <source>
        <strain evidence="3 4">WHRI 8984</strain>
    </source>
</reference>
<gene>
    <name evidence="3" type="ORF">DZD52_17785</name>
</gene>
<protein>
    <submittedName>
        <fullName evidence="3">Type 1 glutamine amidotransferase</fullName>
    </submittedName>
</protein>
<dbReference type="SUPFAM" id="SSF52317">
    <property type="entry name" value="Class I glutamine amidotransferase-like"/>
    <property type="match status" value="1"/>
</dbReference>
<dbReference type="Gene3D" id="3.40.50.880">
    <property type="match status" value="1"/>
</dbReference>
<proteinExistence type="inferred from homology"/>
<dbReference type="STRING" id="1843581.A7D16_15500"/>
<organism evidence="3 4">
    <name type="scientific">Xanthomonas nasturtii</name>
    <dbReference type="NCBI Taxonomy" id="1843581"/>
    <lineage>
        <taxon>Bacteria</taxon>
        <taxon>Pseudomonadati</taxon>
        <taxon>Pseudomonadota</taxon>
        <taxon>Gammaproteobacteria</taxon>
        <taxon>Lysobacterales</taxon>
        <taxon>Lysobacteraceae</taxon>
        <taxon>Xanthomonas</taxon>
    </lineage>
</organism>
<accession>A0A3E1KGB3</accession>
<dbReference type="PANTHER" id="PTHR42733">
    <property type="entry name" value="DJ-1 PROTEIN"/>
    <property type="match status" value="1"/>
</dbReference>
<dbReference type="CDD" id="cd03134">
    <property type="entry name" value="GATase1_PfpI_like"/>
    <property type="match status" value="1"/>
</dbReference>
<evidence type="ECO:0000259" key="2">
    <source>
        <dbReference type="Pfam" id="PF01965"/>
    </source>
</evidence>
<dbReference type="EMBL" id="QUZM01000048">
    <property type="protein sequence ID" value="RFF37243.1"/>
    <property type="molecule type" value="Genomic_DNA"/>
</dbReference>
<name>A0A3E1KGB3_9XANT</name>
<evidence type="ECO:0000313" key="4">
    <source>
        <dbReference type="Proteomes" id="UP000259570"/>
    </source>
</evidence>